<comment type="caution">
    <text evidence="13">The sequence shown here is derived from an EMBL/GenBank/DDBJ whole genome shotgun (WGS) entry which is preliminary data.</text>
</comment>
<comment type="function">
    <text evidence="11">Catalyzes the hydrolysis of the adenine ring of phosphoribosyl-AMP.</text>
</comment>
<sequence>MNPPPWTAQVKWSADGLVPAIAQDARSGRVLMLAWMNAESLAASLAEGRAVYWSRSRGRLWRKGEESGHIQRLQEVRLDCDGDALLLQVEQVAGIACHTGRESCFFSPLQGDRFVAVDPVLKAASEIYEQPGSAKPGSGVE</sequence>
<dbReference type="UniPathway" id="UPA00031">
    <property type="reaction ID" value="UER00008"/>
</dbReference>
<dbReference type="GO" id="GO:0004636">
    <property type="term" value="F:phosphoribosyl-ATP diphosphatase activity"/>
    <property type="evidence" value="ECO:0007669"/>
    <property type="project" value="UniProtKB-EC"/>
</dbReference>
<comment type="pathway">
    <text evidence="3 11">Amino-acid biosynthesis; L-histidine biosynthesis; L-histidine from 5-phospho-alpha-D-ribose 1-diphosphate: step 3/9.</text>
</comment>
<keyword evidence="10 11" id="KW-0368">Histidine biosynthesis</keyword>
<feature type="binding site" evidence="11">
    <location>
        <position position="81"/>
    </location>
    <ligand>
        <name>Mg(2+)</name>
        <dbReference type="ChEBI" id="CHEBI:18420"/>
    </ligand>
</feature>
<evidence type="ECO:0000256" key="11">
    <source>
        <dbReference type="HAMAP-Rule" id="MF_01021"/>
    </source>
</evidence>
<evidence type="ECO:0000256" key="6">
    <source>
        <dbReference type="ARBA" id="ARBA00008299"/>
    </source>
</evidence>
<dbReference type="GO" id="GO:0005737">
    <property type="term" value="C:cytoplasm"/>
    <property type="evidence" value="ECO:0007669"/>
    <property type="project" value="UniProtKB-SubCell"/>
</dbReference>
<dbReference type="Proteomes" id="UP000253250">
    <property type="component" value="Unassembled WGS sequence"/>
</dbReference>
<dbReference type="EMBL" id="PSYR01000002">
    <property type="protein sequence ID" value="RCN56686.1"/>
    <property type="molecule type" value="Genomic_DNA"/>
</dbReference>
<comment type="subunit">
    <text evidence="11">Homodimer.</text>
</comment>
<feature type="binding site" evidence="11">
    <location>
        <position position="79"/>
    </location>
    <ligand>
        <name>Mg(2+)</name>
        <dbReference type="ChEBI" id="CHEBI:18420"/>
    </ligand>
</feature>
<keyword evidence="9 11" id="KW-0378">Hydrolase</keyword>
<evidence type="ECO:0000256" key="5">
    <source>
        <dbReference type="ARBA" id="ARBA00007731"/>
    </source>
</evidence>
<comment type="similarity">
    <text evidence="11">Belongs to the PRA-CH family.</text>
</comment>
<reference evidence="13 14" key="1">
    <citation type="submission" date="2018-02" db="EMBL/GenBank/DDBJ databases">
        <title>Insights into the biology of acidophilic members of the Acidiferrobacteraceae family derived from comparative genomic analyses.</title>
        <authorList>
            <person name="Issotta F."/>
            <person name="Thyssen C."/>
            <person name="Mena C."/>
            <person name="Moya A."/>
            <person name="Bellenberg S."/>
            <person name="Sproer C."/>
            <person name="Covarrubias P.C."/>
            <person name="Sand W."/>
            <person name="Quatrini R."/>
            <person name="Vera M."/>
        </authorList>
    </citation>
    <scope>NUCLEOTIDE SEQUENCE [LARGE SCALE GENOMIC DNA]</scope>
    <source>
        <strain evidence="14">m-1</strain>
    </source>
</reference>
<evidence type="ECO:0000256" key="3">
    <source>
        <dbReference type="ARBA" id="ARBA00005169"/>
    </source>
</evidence>
<proteinExistence type="inferred from homology"/>
<accession>A0A368HE13</accession>
<evidence type="ECO:0000259" key="12">
    <source>
        <dbReference type="Pfam" id="PF01502"/>
    </source>
</evidence>
<dbReference type="RefSeq" id="WP_114283216.1">
    <property type="nucleotide sequence ID" value="NZ_PSYR01000002.1"/>
</dbReference>
<evidence type="ECO:0000313" key="14">
    <source>
        <dbReference type="Proteomes" id="UP000253250"/>
    </source>
</evidence>
<dbReference type="GO" id="GO:0008270">
    <property type="term" value="F:zinc ion binding"/>
    <property type="evidence" value="ECO:0007669"/>
    <property type="project" value="UniProtKB-UniRule"/>
</dbReference>
<evidence type="ECO:0000256" key="2">
    <source>
        <dbReference type="ARBA" id="ARBA00001460"/>
    </source>
</evidence>
<keyword evidence="11" id="KW-0479">Metal-binding</keyword>
<keyword evidence="8 11" id="KW-0028">Amino-acid biosynthesis</keyword>
<evidence type="ECO:0000256" key="1">
    <source>
        <dbReference type="ARBA" id="ARBA00000024"/>
    </source>
</evidence>
<comment type="cofactor">
    <cofactor evidence="11">
        <name>Zn(2+)</name>
        <dbReference type="ChEBI" id="CHEBI:29105"/>
    </cofactor>
    <text evidence="11">Binds 1 zinc ion per subunit.</text>
</comment>
<comment type="subcellular location">
    <subcellularLocation>
        <location evidence="11">Cytoplasm</location>
    </subcellularLocation>
</comment>
<dbReference type="Pfam" id="PF01502">
    <property type="entry name" value="PRA-CH"/>
    <property type="match status" value="1"/>
</dbReference>
<dbReference type="NCBIfam" id="NF000768">
    <property type="entry name" value="PRK00051.1"/>
    <property type="match status" value="1"/>
</dbReference>
<feature type="binding site" evidence="11">
    <location>
        <position position="80"/>
    </location>
    <ligand>
        <name>Zn(2+)</name>
        <dbReference type="ChEBI" id="CHEBI:29105"/>
        <note>ligand shared between dimeric partners</note>
    </ligand>
</feature>
<name>A0A368HE13_9GAMM</name>
<feature type="domain" description="Phosphoribosyl-AMP cyclohydrolase" evidence="12">
    <location>
        <begin position="32"/>
        <end position="106"/>
    </location>
</feature>
<comment type="similarity">
    <text evidence="5">In the C-terminal section; belongs to the PRA-PH family.</text>
</comment>
<keyword evidence="7 11" id="KW-0963">Cytoplasm</keyword>
<keyword evidence="14" id="KW-1185">Reference proteome</keyword>
<dbReference type="InterPro" id="IPR002496">
    <property type="entry name" value="PRib_AMP_CycHydrolase_dom"/>
</dbReference>
<feature type="binding site" evidence="11">
    <location>
        <position position="97"/>
    </location>
    <ligand>
        <name>Zn(2+)</name>
        <dbReference type="ChEBI" id="CHEBI:29105"/>
        <note>ligand shared between dimeric partners</note>
    </ligand>
</feature>
<evidence type="ECO:0000256" key="8">
    <source>
        <dbReference type="ARBA" id="ARBA00022605"/>
    </source>
</evidence>
<feature type="binding site" evidence="11">
    <location>
        <position position="83"/>
    </location>
    <ligand>
        <name>Mg(2+)</name>
        <dbReference type="ChEBI" id="CHEBI:18420"/>
    </ligand>
</feature>
<dbReference type="SUPFAM" id="SSF141734">
    <property type="entry name" value="HisI-like"/>
    <property type="match status" value="1"/>
</dbReference>
<keyword evidence="11" id="KW-0862">Zinc</keyword>
<dbReference type="InterPro" id="IPR038019">
    <property type="entry name" value="PRib_AMP_CycHydrolase_sf"/>
</dbReference>
<evidence type="ECO:0000256" key="9">
    <source>
        <dbReference type="ARBA" id="ARBA00022801"/>
    </source>
</evidence>
<dbReference type="FunFam" id="3.10.20.810:FF:000001">
    <property type="entry name" value="Histidine biosynthesis bifunctional protein HisIE"/>
    <property type="match status" value="1"/>
</dbReference>
<comment type="pathway">
    <text evidence="4">Amino-acid biosynthesis; L-histidine biosynthesis; L-histidine from 5-phospho-alpha-D-ribose 1-diphosphate: step 2/9.</text>
</comment>
<dbReference type="Gene3D" id="3.10.20.810">
    <property type="entry name" value="Phosphoribosyl-AMP cyclohydrolase"/>
    <property type="match status" value="1"/>
</dbReference>
<feature type="binding site" evidence="11">
    <location>
        <position position="104"/>
    </location>
    <ligand>
        <name>Zn(2+)</name>
        <dbReference type="ChEBI" id="CHEBI:29105"/>
        <note>ligand shared between dimeric partners</note>
    </ligand>
</feature>
<evidence type="ECO:0000256" key="7">
    <source>
        <dbReference type="ARBA" id="ARBA00022490"/>
    </source>
</evidence>
<dbReference type="EC" id="3.5.4.19" evidence="11"/>
<dbReference type="GO" id="GO:0000287">
    <property type="term" value="F:magnesium ion binding"/>
    <property type="evidence" value="ECO:0007669"/>
    <property type="project" value="UniProtKB-UniRule"/>
</dbReference>
<dbReference type="GO" id="GO:0000105">
    <property type="term" value="P:L-histidine biosynthetic process"/>
    <property type="evidence" value="ECO:0007669"/>
    <property type="project" value="UniProtKB-UniRule"/>
</dbReference>
<comment type="catalytic activity">
    <reaction evidence="1 11">
        <text>1-(5-phospho-beta-D-ribosyl)-5'-AMP + H2O = 1-(5-phospho-beta-D-ribosyl)-5-[(5-phospho-beta-D-ribosylamino)methylideneamino]imidazole-4-carboxamide</text>
        <dbReference type="Rhea" id="RHEA:20049"/>
        <dbReference type="ChEBI" id="CHEBI:15377"/>
        <dbReference type="ChEBI" id="CHEBI:58435"/>
        <dbReference type="ChEBI" id="CHEBI:59457"/>
        <dbReference type="EC" id="3.5.4.19"/>
    </reaction>
</comment>
<evidence type="ECO:0000256" key="10">
    <source>
        <dbReference type="ARBA" id="ARBA00023102"/>
    </source>
</evidence>
<gene>
    <name evidence="11" type="primary">hisI</name>
    <name evidence="13" type="ORF">C4900_12990</name>
</gene>
<protein>
    <recommendedName>
        <fullName evidence="11">Phosphoribosyl-AMP cyclohydrolase</fullName>
        <shortName evidence="11">PRA-CH</shortName>
        <ecNumber evidence="11">3.5.4.19</ecNumber>
    </recommendedName>
</protein>
<dbReference type="GO" id="GO:0004635">
    <property type="term" value="F:phosphoribosyl-AMP cyclohydrolase activity"/>
    <property type="evidence" value="ECO:0007669"/>
    <property type="project" value="UniProtKB-UniRule"/>
</dbReference>
<evidence type="ECO:0000313" key="13">
    <source>
        <dbReference type="EMBL" id="RCN56686.1"/>
    </source>
</evidence>
<comment type="cofactor">
    <cofactor evidence="11">
        <name>Mg(2+)</name>
        <dbReference type="ChEBI" id="CHEBI:18420"/>
    </cofactor>
    <text evidence="11">Binds 1 Mg(2+) ion per subunit.</text>
</comment>
<evidence type="ECO:0000256" key="4">
    <source>
        <dbReference type="ARBA" id="ARBA00005204"/>
    </source>
</evidence>
<comment type="catalytic activity">
    <reaction evidence="2">
        <text>1-(5-phospho-beta-D-ribosyl)-ATP + H2O = 1-(5-phospho-beta-D-ribosyl)-5'-AMP + diphosphate + H(+)</text>
        <dbReference type="Rhea" id="RHEA:22828"/>
        <dbReference type="ChEBI" id="CHEBI:15377"/>
        <dbReference type="ChEBI" id="CHEBI:15378"/>
        <dbReference type="ChEBI" id="CHEBI:33019"/>
        <dbReference type="ChEBI" id="CHEBI:59457"/>
        <dbReference type="ChEBI" id="CHEBI:73183"/>
        <dbReference type="EC" id="3.6.1.31"/>
    </reaction>
</comment>
<keyword evidence="11" id="KW-0460">Magnesium</keyword>
<dbReference type="HAMAP" id="MF_01021">
    <property type="entry name" value="HisI"/>
    <property type="match status" value="1"/>
</dbReference>
<comment type="similarity">
    <text evidence="6">In the N-terminal section; belongs to the PRA-CH family.</text>
</comment>
<dbReference type="OrthoDB" id="9795769at2"/>
<dbReference type="AlphaFoldDB" id="A0A368HE13"/>
<dbReference type="InterPro" id="IPR026660">
    <property type="entry name" value="PRA-CH"/>
</dbReference>
<organism evidence="13 14">
    <name type="scientific">Acidiferrobacter thiooxydans</name>
    <dbReference type="NCBI Taxonomy" id="163359"/>
    <lineage>
        <taxon>Bacteria</taxon>
        <taxon>Pseudomonadati</taxon>
        <taxon>Pseudomonadota</taxon>
        <taxon>Gammaproteobacteria</taxon>
        <taxon>Acidiferrobacterales</taxon>
        <taxon>Acidiferrobacteraceae</taxon>
        <taxon>Acidiferrobacter</taxon>
    </lineage>
</organism>
<dbReference type="PANTHER" id="PTHR42945:SF1">
    <property type="entry name" value="HISTIDINE BIOSYNTHESIS BIFUNCTIONAL PROTEIN HIS7"/>
    <property type="match status" value="1"/>
</dbReference>
<dbReference type="PANTHER" id="PTHR42945">
    <property type="entry name" value="HISTIDINE BIOSYNTHESIS BIFUNCTIONAL PROTEIN"/>
    <property type="match status" value="1"/>
</dbReference>